<evidence type="ECO:0000313" key="2">
    <source>
        <dbReference type="Proteomes" id="UP000499080"/>
    </source>
</evidence>
<protein>
    <submittedName>
        <fullName evidence="1">Uncharacterized protein</fullName>
    </submittedName>
</protein>
<keyword evidence="2" id="KW-1185">Reference proteome</keyword>
<dbReference type="Proteomes" id="UP000499080">
    <property type="component" value="Unassembled WGS sequence"/>
</dbReference>
<dbReference type="EMBL" id="BGPR01003064">
    <property type="protein sequence ID" value="GBM83233.1"/>
    <property type="molecule type" value="Genomic_DNA"/>
</dbReference>
<proteinExistence type="predicted"/>
<accession>A0A4Y2IZA5</accession>
<comment type="caution">
    <text evidence="1">The sequence shown here is derived from an EMBL/GenBank/DDBJ whole genome shotgun (WGS) entry which is preliminary data.</text>
</comment>
<dbReference type="AlphaFoldDB" id="A0A4Y2IZA5"/>
<gene>
    <name evidence="1" type="ORF">AVEN_81998_1</name>
</gene>
<sequence>MTSQNQTCCKLTCYLGRYSVEILKVSIDLTLSPEVDGYSGSPTFPQIKKTENSSITKLWMKLFKRDPLEMKQTGLGEPENAEVNVKIVEVSERKIILILTLCEFVVAYRPSLSGKSSSTYYCEH</sequence>
<organism evidence="1 2">
    <name type="scientific">Araneus ventricosus</name>
    <name type="common">Orbweaver spider</name>
    <name type="synonym">Epeira ventricosa</name>
    <dbReference type="NCBI Taxonomy" id="182803"/>
    <lineage>
        <taxon>Eukaryota</taxon>
        <taxon>Metazoa</taxon>
        <taxon>Ecdysozoa</taxon>
        <taxon>Arthropoda</taxon>
        <taxon>Chelicerata</taxon>
        <taxon>Arachnida</taxon>
        <taxon>Araneae</taxon>
        <taxon>Araneomorphae</taxon>
        <taxon>Entelegynae</taxon>
        <taxon>Araneoidea</taxon>
        <taxon>Araneidae</taxon>
        <taxon>Araneus</taxon>
    </lineage>
</organism>
<evidence type="ECO:0000313" key="1">
    <source>
        <dbReference type="EMBL" id="GBM83233.1"/>
    </source>
</evidence>
<name>A0A4Y2IZA5_ARAVE</name>
<reference evidence="1 2" key="1">
    <citation type="journal article" date="2019" name="Sci. Rep.">
        <title>Orb-weaving spider Araneus ventricosus genome elucidates the spidroin gene catalogue.</title>
        <authorList>
            <person name="Kono N."/>
            <person name="Nakamura H."/>
            <person name="Ohtoshi R."/>
            <person name="Moran D.A.P."/>
            <person name="Shinohara A."/>
            <person name="Yoshida Y."/>
            <person name="Fujiwara M."/>
            <person name="Mori M."/>
            <person name="Tomita M."/>
            <person name="Arakawa K."/>
        </authorList>
    </citation>
    <scope>NUCLEOTIDE SEQUENCE [LARGE SCALE GENOMIC DNA]</scope>
</reference>